<evidence type="ECO:0000259" key="9">
    <source>
        <dbReference type="PROSITE" id="PS50156"/>
    </source>
</evidence>
<reference evidence="10 11" key="1">
    <citation type="submission" date="2024-06" db="EMBL/GenBank/DDBJ databases">
        <title>The Natural Products Discovery Center: Release of the First 8490 Sequenced Strains for Exploring Actinobacteria Biosynthetic Diversity.</title>
        <authorList>
            <person name="Kalkreuter E."/>
            <person name="Kautsar S.A."/>
            <person name="Yang D."/>
            <person name="Bader C.D."/>
            <person name="Teijaro C.N."/>
            <person name="Fluegel L."/>
            <person name="Davis C.M."/>
            <person name="Simpson J.R."/>
            <person name="Lauterbach L."/>
            <person name="Steele A.D."/>
            <person name="Gui C."/>
            <person name="Meng S."/>
            <person name="Li G."/>
            <person name="Viehrig K."/>
            <person name="Ye F."/>
            <person name="Su P."/>
            <person name="Kiefer A.F."/>
            <person name="Nichols A."/>
            <person name="Cepeda A.J."/>
            <person name="Yan W."/>
            <person name="Fan B."/>
            <person name="Jiang Y."/>
            <person name="Adhikari A."/>
            <person name="Zheng C.-J."/>
            <person name="Schuster L."/>
            <person name="Cowan T.M."/>
            <person name="Smanski M.J."/>
            <person name="Chevrette M.G."/>
            <person name="De Carvalho L.P.S."/>
            <person name="Shen B."/>
        </authorList>
    </citation>
    <scope>NUCLEOTIDE SEQUENCE [LARGE SCALE GENOMIC DNA]</scope>
    <source>
        <strain evidence="10 11">NPDC048946</strain>
    </source>
</reference>
<keyword evidence="11" id="KW-1185">Reference proteome</keyword>
<keyword evidence="6 8" id="KW-0472">Membrane</keyword>
<keyword evidence="3" id="KW-1003">Cell membrane</keyword>
<feature type="transmembrane region" description="Helical" evidence="8">
    <location>
        <begin position="160"/>
        <end position="178"/>
    </location>
</feature>
<dbReference type="SUPFAM" id="SSF82866">
    <property type="entry name" value="Multidrug efflux transporter AcrB transmembrane domain"/>
    <property type="match status" value="2"/>
</dbReference>
<feature type="transmembrane region" description="Helical" evidence="8">
    <location>
        <begin position="631"/>
        <end position="653"/>
    </location>
</feature>
<accession>A0ABV3DAU8</accession>
<evidence type="ECO:0000256" key="8">
    <source>
        <dbReference type="SAM" id="Phobius"/>
    </source>
</evidence>
<evidence type="ECO:0000256" key="7">
    <source>
        <dbReference type="SAM" id="MobiDB-lite"/>
    </source>
</evidence>
<comment type="similarity">
    <text evidence="2">Belongs to the resistance-nodulation-cell division (RND) (TC 2.A.6) family. MmpL subfamily.</text>
</comment>
<evidence type="ECO:0000313" key="11">
    <source>
        <dbReference type="Proteomes" id="UP001551482"/>
    </source>
</evidence>
<feature type="transmembrane region" description="Helical" evidence="8">
    <location>
        <begin position="217"/>
        <end position="239"/>
    </location>
</feature>
<dbReference type="Pfam" id="PF03176">
    <property type="entry name" value="MMPL"/>
    <property type="match status" value="2"/>
</dbReference>
<comment type="caution">
    <text evidence="10">The sequence shown here is derived from an EMBL/GenBank/DDBJ whole genome shotgun (WGS) entry which is preliminary data.</text>
</comment>
<feature type="transmembrane region" description="Helical" evidence="8">
    <location>
        <begin position="289"/>
        <end position="315"/>
    </location>
</feature>
<evidence type="ECO:0000256" key="4">
    <source>
        <dbReference type="ARBA" id="ARBA00022692"/>
    </source>
</evidence>
<dbReference type="PANTHER" id="PTHR33406">
    <property type="entry name" value="MEMBRANE PROTEIN MJ1562-RELATED"/>
    <property type="match status" value="1"/>
</dbReference>
<comment type="subcellular location">
    <subcellularLocation>
        <location evidence="1">Cell membrane</location>
        <topology evidence="1">Multi-pass membrane protein</topology>
    </subcellularLocation>
</comment>
<feature type="transmembrane region" description="Helical" evidence="8">
    <location>
        <begin position="557"/>
        <end position="576"/>
    </location>
</feature>
<feature type="transmembrane region" description="Helical" evidence="8">
    <location>
        <begin position="260"/>
        <end position="283"/>
    </location>
</feature>
<dbReference type="InterPro" id="IPR004869">
    <property type="entry name" value="MMPL_dom"/>
</dbReference>
<evidence type="ECO:0000256" key="3">
    <source>
        <dbReference type="ARBA" id="ARBA00022475"/>
    </source>
</evidence>
<dbReference type="InterPro" id="IPR050545">
    <property type="entry name" value="Mycobact_MmpL"/>
</dbReference>
<sequence>MFVGWIVIIFALFPLAGKLSGAQDNEMSAWLPGSAESTKVVEEQKDFREDTIANANEIYYRPGGLSDDDRKAIADDQAQYVNVEGVASETLDVQYSGDNTTAQIEIPIAIKDGGWEDLNEAVKEIRKVADEGAPAGLEAYTAGPAGIGADQAAAFEGIDGALLMITMGVVIVILLLTYRSPVLWFVPLISAVFAMFAAWAVVYLATKAGITVNGQSYAVLNIMIFGAGTDYALLLIARYREELRNYEDRHEAMAHALHRAGPAIIASAATVALSMLVLLAAEMNSTQGLGPVCAIGIAVGLLVMTTLLPALLVIFGRWAFWPKIPHVGTEQSHKNSVWTRVGALIERRSRSVWVVTAVVLAAFSMGLMGLKASGVEFKDQFTSKPESIKGMEIAAKSFALGSGDPIVVIGNEAQQKPLIDAIQATQGIAPEGVAPAGPPKNGKVELYATTSDGPDTEAARKTVERVRDAVHGLPGADAKVGGGPAMALDMEKASEHDDKVIIPLILLAVLIVLCVLLRSILAPVILIATVVLSFAAALGISSLVFNHVFGFAGMDVGMPLFIFVFLVALGIDYNIFLMHRVREEALKRGTRKGAIVGLEATGGVITSAGLVLAATFAVFTTMPLVTFVEMGFAVALGVLLDTFIVRSVLVTALTHDIGQKIWWPSKLAKNPEATEHSGADGTDGPGRERDEALV</sequence>
<keyword evidence="4 8" id="KW-0812">Transmembrane</keyword>
<dbReference type="Proteomes" id="UP001551482">
    <property type="component" value="Unassembled WGS sequence"/>
</dbReference>
<name>A0ABV3DAU8_9ACTN</name>
<gene>
    <name evidence="10" type="ORF">AB0C36_05125</name>
</gene>
<feature type="region of interest" description="Disordered" evidence="7">
    <location>
        <begin position="670"/>
        <end position="694"/>
    </location>
</feature>
<keyword evidence="5 8" id="KW-1133">Transmembrane helix</keyword>
<evidence type="ECO:0000256" key="6">
    <source>
        <dbReference type="ARBA" id="ARBA00023136"/>
    </source>
</evidence>
<feature type="domain" description="SSD" evidence="9">
    <location>
        <begin position="184"/>
        <end position="314"/>
    </location>
</feature>
<dbReference type="PROSITE" id="PS50156">
    <property type="entry name" value="SSD"/>
    <property type="match status" value="1"/>
</dbReference>
<evidence type="ECO:0000313" key="10">
    <source>
        <dbReference type="EMBL" id="MEU8132872.1"/>
    </source>
</evidence>
<feature type="transmembrane region" description="Helical" evidence="8">
    <location>
        <begin position="352"/>
        <end position="370"/>
    </location>
</feature>
<dbReference type="RefSeq" id="WP_358349405.1">
    <property type="nucleotide sequence ID" value="NZ_JBEZFP010000008.1"/>
</dbReference>
<evidence type="ECO:0000256" key="2">
    <source>
        <dbReference type="ARBA" id="ARBA00010157"/>
    </source>
</evidence>
<organism evidence="10 11">
    <name type="scientific">Streptodolium elevatio</name>
    <dbReference type="NCBI Taxonomy" id="3157996"/>
    <lineage>
        <taxon>Bacteria</taxon>
        <taxon>Bacillati</taxon>
        <taxon>Actinomycetota</taxon>
        <taxon>Actinomycetes</taxon>
        <taxon>Kitasatosporales</taxon>
        <taxon>Streptomycetaceae</taxon>
        <taxon>Streptodolium</taxon>
    </lineage>
</organism>
<proteinExistence type="inferred from homology"/>
<evidence type="ECO:0000256" key="5">
    <source>
        <dbReference type="ARBA" id="ARBA00022989"/>
    </source>
</evidence>
<feature type="transmembrane region" description="Helical" evidence="8">
    <location>
        <begin position="596"/>
        <end position="619"/>
    </location>
</feature>
<dbReference type="EMBL" id="JBEZFP010000008">
    <property type="protein sequence ID" value="MEU8132872.1"/>
    <property type="molecule type" value="Genomic_DNA"/>
</dbReference>
<feature type="transmembrane region" description="Helical" evidence="8">
    <location>
        <begin position="185"/>
        <end position="205"/>
    </location>
</feature>
<dbReference type="PANTHER" id="PTHR33406:SF6">
    <property type="entry name" value="MEMBRANE PROTEIN YDGH-RELATED"/>
    <property type="match status" value="1"/>
</dbReference>
<dbReference type="Gene3D" id="1.20.1640.10">
    <property type="entry name" value="Multidrug efflux transporter AcrB transmembrane domain"/>
    <property type="match status" value="2"/>
</dbReference>
<feature type="compositionally biased region" description="Basic and acidic residues" evidence="7">
    <location>
        <begin position="685"/>
        <end position="694"/>
    </location>
</feature>
<feature type="transmembrane region" description="Helical" evidence="8">
    <location>
        <begin position="524"/>
        <end position="545"/>
    </location>
</feature>
<feature type="transmembrane region" description="Helical" evidence="8">
    <location>
        <begin position="500"/>
        <end position="517"/>
    </location>
</feature>
<evidence type="ECO:0000256" key="1">
    <source>
        <dbReference type="ARBA" id="ARBA00004651"/>
    </source>
</evidence>
<protein>
    <submittedName>
        <fullName evidence="10">MMPL family transporter</fullName>
    </submittedName>
</protein>
<dbReference type="InterPro" id="IPR000731">
    <property type="entry name" value="SSD"/>
</dbReference>